<keyword evidence="6" id="KW-1185">Reference proteome</keyword>
<dbReference type="InterPro" id="IPR029056">
    <property type="entry name" value="Ribokinase-like"/>
</dbReference>
<keyword evidence="2" id="KW-0808">Transferase</keyword>
<dbReference type="GO" id="GO:0009658">
    <property type="term" value="P:chloroplast organization"/>
    <property type="evidence" value="ECO:0007669"/>
    <property type="project" value="TreeGrafter"/>
</dbReference>
<accession>A0AAN9I3S1</accession>
<reference evidence="5 6" key="1">
    <citation type="submission" date="2024-01" db="EMBL/GenBank/DDBJ databases">
        <title>The genomes of 5 underutilized Papilionoideae crops provide insights into root nodulation and disease resistance.</title>
        <authorList>
            <person name="Yuan L."/>
        </authorList>
    </citation>
    <scope>NUCLEOTIDE SEQUENCE [LARGE SCALE GENOMIC DNA]</scope>
    <source>
        <strain evidence="5">LY-2023</strain>
        <tissue evidence="5">Leaf</tissue>
    </source>
</reference>
<evidence type="ECO:0000313" key="5">
    <source>
        <dbReference type="EMBL" id="KAK7264039.1"/>
    </source>
</evidence>
<dbReference type="GO" id="GO:0009662">
    <property type="term" value="P:etioplast organization"/>
    <property type="evidence" value="ECO:0007669"/>
    <property type="project" value="TreeGrafter"/>
</dbReference>
<evidence type="ECO:0000256" key="1">
    <source>
        <dbReference type="ARBA" id="ARBA00010688"/>
    </source>
</evidence>
<evidence type="ECO:0000256" key="2">
    <source>
        <dbReference type="ARBA" id="ARBA00022679"/>
    </source>
</evidence>
<dbReference type="GO" id="GO:0042644">
    <property type="term" value="C:chloroplast nucleoid"/>
    <property type="evidence" value="ECO:0007669"/>
    <property type="project" value="TreeGrafter"/>
</dbReference>
<protein>
    <recommendedName>
        <fullName evidence="4">Carbohydrate kinase PfkB domain-containing protein</fullName>
    </recommendedName>
</protein>
<organism evidence="5 6">
    <name type="scientific">Clitoria ternatea</name>
    <name type="common">Butterfly pea</name>
    <dbReference type="NCBI Taxonomy" id="43366"/>
    <lineage>
        <taxon>Eukaryota</taxon>
        <taxon>Viridiplantae</taxon>
        <taxon>Streptophyta</taxon>
        <taxon>Embryophyta</taxon>
        <taxon>Tracheophyta</taxon>
        <taxon>Spermatophyta</taxon>
        <taxon>Magnoliopsida</taxon>
        <taxon>eudicotyledons</taxon>
        <taxon>Gunneridae</taxon>
        <taxon>Pentapetalae</taxon>
        <taxon>rosids</taxon>
        <taxon>fabids</taxon>
        <taxon>Fabales</taxon>
        <taxon>Fabaceae</taxon>
        <taxon>Papilionoideae</taxon>
        <taxon>50 kb inversion clade</taxon>
        <taxon>NPAAA clade</taxon>
        <taxon>indigoferoid/millettioid clade</taxon>
        <taxon>Phaseoleae</taxon>
        <taxon>Clitoria</taxon>
    </lineage>
</organism>
<feature type="domain" description="Carbohydrate kinase PfkB" evidence="4">
    <location>
        <begin position="40"/>
        <end position="82"/>
    </location>
</feature>
<dbReference type="InterPro" id="IPR011611">
    <property type="entry name" value="PfkB_dom"/>
</dbReference>
<dbReference type="GO" id="GO:0016301">
    <property type="term" value="F:kinase activity"/>
    <property type="evidence" value="ECO:0007669"/>
    <property type="project" value="UniProtKB-KW"/>
</dbReference>
<comment type="similarity">
    <text evidence="1">Belongs to the carbohydrate kinase PfkB family.</text>
</comment>
<sequence length="89" mass="9962">MSFHSWNMWKMIVTVAWNREAFHRLINHEINESMKDALWSPERFVRAPGGSASSVAIALATLGGKVAFMGKLGDDDYGKDVLLQHTFPA</sequence>
<dbReference type="Gene3D" id="3.40.1190.20">
    <property type="match status" value="1"/>
</dbReference>
<gene>
    <name evidence="5" type="ORF">RJT34_31641</name>
</gene>
<proteinExistence type="inferred from homology"/>
<dbReference type="AlphaFoldDB" id="A0AAN9I3S1"/>
<dbReference type="PANTHER" id="PTHR43085:SF2">
    <property type="entry name" value="FRUCTOKINASE-LIKE 2, CHLOROPLASTIC"/>
    <property type="match status" value="1"/>
</dbReference>
<dbReference type="InterPro" id="IPR050306">
    <property type="entry name" value="PfkB_Carbo_kinase"/>
</dbReference>
<comment type="caution">
    <text evidence="5">The sequence shown here is derived from an EMBL/GenBank/DDBJ whole genome shotgun (WGS) entry which is preliminary data.</text>
</comment>
<dbReference type="EMBL" id="JAYKXN010000008">
    <property type="protein sequence ID" value="KAK7264039.1"/>
    <property type="molecule type" value="Genomic_DNA"/>
</dbReference>
<evidence type="ECO:0000256" key="3">
    <source>
        <dbReference type="ARBA" id="ARBA00022777"/>
    </source>
</evidence>
<dbReference type="SUPFAM" id="SSF53613">
    <property type="entry name" value="Ribokinase-like"/>
    <property type="match status" value="1"/>
</dbReference>
<evidence type="ECO:0000259" key="4">
    <source>
        <dbReference type="Pfam" id="PF00294"/>
    </source>
</evidence>
<keyword evidence="3" id="KW-0418">Kinase</keyword>
<dbReference type="Pfam" id="PF00294">
    <property type="entry name" value="PfkB"/>
    <property type="match status" value="1"/>
</dbReference>
<dbReference type="PANTHER" id="PTHR43085">
    <property type="entry name" value="HEXOKINASE FAMILY MEMBER"/>
    <property type="match status" value="1"/>
</dbReference>
<dbReference type="GO" id="GO:0042793">
    <property type="term" value="P:plastid transcription"/>
    <property type="evidence" value="ECO:0007669"/>
    <property type="project" value="TreeGrafter"/>
</dbReference>
<evidence type="ECO:0000313" key="6">
    <source>
        <dbReference type="Proteomes" id="UP001359559"/>
    </source>
</evidence>
<dbReference type="Proteomes" id="UP001359559">
    <property type="component" value="Unassembled WGS sequence"/>
</dbReference>
<name>A0AAN9I3S1_CLITE</name>